<dbReference type="InterPro" id="IPR020845">
    <property type="entry name" value="AMP-binding_CS"/>
</dbReference>
<dbReference type="PROSITE" id="PS00455">
    <property type="entry name" value="AMP_BINDING"/>
    <property type="match status" value="1"/>
</dbReference>
<dbReference type="Proteomes" id="UP000534294">
    <property type="component" value="Unassembled WGS sequence"/>
</dbReference>
<dbReference type="NCBIfam" id="TIGR01733">
    <property type="entry name" value="AA-adenyl-dom"/>
    <property type="match status" value="1"/>
</dbReference>
<dbReference type="GO" id="GO:0005737">
    <property type="term" value="C:cytoplasm"/>
    <property type="evidence" value="ECO:0007669"/>
    <property type="project" value="TreeGrafter"/>
</dbReference>
<dbReference type="Gene3D" id="3.30.300.30">
    <property type="match status" value="1"/>
</dbReference>
<dbReference type="InterPro" id="IPR000873">
    <property type="entry name" value="AMP-dep_synth/lig_dom"/>
</dbReference>
<keyword evidence="4" id="KW-1185">Reference proteome</keyword>
<evidence type="ECO:0000313" key="4">
    <source>
        <dbReference type="Proteomes" id="UP000534294"/>
    </source>
</evidence>
<dbReference type="PANTHER" id="PTHR45527">
    <property type="entry name" value="NONRIBOSOMAL PEPTIDE SYNTHETASE"/>
    <property type="match status" value="1"/>
</dbReference>
<comment type="caution">
    <text evidence="3">The sequence shown here is derived from an EMBL/GenBank/DDBJ whole genome shotgun (WGS) entry which is preliminary data.</text>
</comment>
<dbReference type="Pfam" id="PF13193">
    <property type="entry name" value="AMP-binding_C"/>
    <property type="match status" value="1"/>
</dbReference>
<dbReference type="InterPro" id="IPR025110">
    <property type="entry name" value="AMP-bd_C"/>
</dbReference>
<feature type="domain" description="AMP-dependent synthetase/ligase" evidence="1">
    <location>
        <begin position="9"/>
        <end position="365"/>
    </location>
</feature>
<gene>
    <name evidence="3" type="ORF">HNQ64_002896</name>
</gene>
<accession>A0A7W7YLX1</accession>
<evidence type="ECO:0000259" key="2">
    <source>
        <dbReference type="Pfam" id="PF13193"/>
    </source>
</evidence>
<dbReference type="InterPro" id="IPR042099">
    <property type="entry name" value="ANL_N_sf"/>
</dbReference>
<dbReference type="InterPro" id="IPR010071">
    <property type="entry name" value="AA_adenyl_dom"/>
</dbReference>
<dbReference type="GO" id="GO:0044550">
    <property type="term" value="P:secondary metabolite biosynthetic process"/>
    <property type="evidence" value="ECO:0007669"/>
    <property type="project" value="TreeGrafter"/>
</dbReference>
<evidence type="ECO:0000259" key="1">
    <source>
        <dbReference type="Pfam" id="PF00501"/>
    </source>
</evidence>
<dbReference type="SUPFAM" id="SSF56801">
    <property type="entry name" value="Acetyl-CoA synthetase-like"/>
    <property type="match status" value="1"/>
</dbReference>
<protein>
    <submittedName>
        <fullName evidence="3">Amino acid adenylation domain-containing protein</fullName>
    </submittedName>
</protein>
<organism evidence="3 4">
    <name type="scientific">Prosthecobacter dejongeii</name>
    <dbReference type="NCBI Taxonomy" id="48465"/>
    <lineage>
        <taxon>Bacteria</taxon>
        <taxon>Pseudomonadati</taxon>
        <taxon>Verrucomicrobiota</taxon>
        <taxon>Verrucomicrobiia</taxon>
        <taxon>Verrucomicrobiales</taxon>
        <taxon>Verrucomicrobiaceae</taxon>
        <taxon>Prosthecobacter</taxon>
    </lineage>
</organism>
<feature type="domain" description="AMP-binding enzyme C-terminal" evidence="2">
    <location>
        <begin position="423"/>
        <end position="498"/>
    </location>
</feature>
<dbReference type="InterPro" id="IPR045851">
    <property type="entry name" value="AMP-bd_C_sf"/>
</dbReference>
<proteinExistence type="predicted"/>
<reference evidence="3 4" key="1">
    <citation type="submission" date="2020-08" db="EMBL/GenBank/DDBJ databases">
        <title>Genomic Encyclopedia of Type Strains, Phase IV (KMG-IV): sequencing the most valuable type-strain genomes for metagenomic binning, comparative biology and taxonomic classification.</title>
        <authorList>
            <person name="Goeker M."/>
        </authorList>
    </citation>
    <scope>NUCLEOTIDE SEQUENCE [LARGE SCALE GENOMIC DNA]</scope>
    <source>
        <strain evidence="3 4">DSM 12251</strain>
    </source>
</reference>
<sequence length="509" mass="53669">MRDLISAAFQTHPHLPALSLPQGEVSYHALWEAAGQVAKSLQSLPPGPIGILGGREPAMYVGLLAAMLSGRAYVPLNAKFPPSRLAEMLRVAGCAGVLHDPASQPLLESLFAEAQLSLADTRTVSGPSPLGDVTLSVPGADAGLTKSGTENEAFAYILFTSGSTGKPKGIGITPENLQTYLAHATAAYGVAPGDRASQMFELTFDLSVHDLFVTWLGGGCLCVPAGMDMMAPARFILTQRITHWFSVPSTASLLARLRLLRENAFPTLKQSLFCGEALPTALAQQWQAAAPHSQVWNLYGPTEATIAITAHQVGTAGDGEERPVVPIGQPFPGHRTALVVDGKPVAAGEAGELWLSGPQVSPGYLANEEKTREAFVTLSADPDDSRWYRTGDLVRAGEDGTLHYLGRLDSQIQVHGHRVELGEVETALRSAAGGRSVAAIGWPRSGATIEGIVAFAEGSGTPEDAQALLATLQTQLPAYMVPSRIVFVATMPLNSNGKTDRNALALLLP</sequence>
<dbReference type="PANTHER" id="PTHR45527:SF1">
    <property type="entry name" value="FATTY ACID SYNTHASE"/>
    <property type="match status" value="1"/>
</dbReference>
<name>A0A7W7YLX1_9BACT</name>
<dbReference type="GO" id="GO:0031177">
    <property type="term" value="F:phosphopantetheine binding"/>
    <property type="evidence" value="ECO:0007669"/>
    <property type="project" value="TreeGrafter"/>
</dbReference>
<dbReference type="Gene3D" id="3.40.50.12780">
    <property type="entry name" value="N-terminal domain of ligase-like"/>
    <property type="match status" value="1"/>
</dbReference>
<dbReference type="AlphaFoldDB" id="A0A7W7YLX1"/>
<dbReference type="RefSeq" id="WP_184209613.1">
    <property type="nucleotide sequence ID" value="NZ_JACHIF010000005.1"/>
</dbReference>
<dbReference type="EMBL" id="JACHIF010000005">
    <property type="protein sequence ID" value="MBB5038633.1"/>
    <property type="molecule type" value="Genomic_DNA"/>
</dbReference>
<dbReference type="Pfam" id="PF00501">
    <property type="entry name" value="AMP-binding"/>
    <property type="match status" value="1"/>
</dbReference>
<dbReference type="GO" id="GO:0043041">
    <property type="term" value="P:amino acid activation for nonribosomal peptide biosynthetic process"/>
    <property type="evidence" value="ECO:0007669"/>
    <property type="project" value="TreeGrafter"/>
</dbReference>
<evidence type="ECO:0000313" key="3">
    <source>
        <dbReference type="EMBL" id="MBB5038633.1"/>
    </source>
</evidence>